<organism evidence="2 3">
    <name type="scientific">Vulcanisaeta distributa (strain DSM 14429 / JCM 11212 / NBRC 100878 / IC-017)</name>
    <dbReference type="NCBI Taxonomy" id="572478"/>
    <lineage>
        <taxon>Archaea</taxon>
        <taxon>Thermoproteota</taxon>
        <taxon>Thermoprotei</taxon>
        <taxon>Thermoproteales</taxon>
        <taxon>Thermoproteaceae</taxon>
        <taxon>Vulcanisaeta</taxon>
    </lineage>
</organism>
<evidence type="ECO:0000313" key="2">
    <source>
        <dbReference type="EMBL" id="ADN50498.1"/>
    </source>
</evidence>
<dbReference type="KEGG" id="vdi:Vdis_1110"/>
<evidence type="ECO:0000256" key="1">
    <source>
        <dbReference type="SAM" id="Phobius"/>
    </source>
</evidence>
<proteinExistence type="predicted"/>
<feature type="transmembrane region" description="Helical" evidence="1">
    <location>
        <begin position="12"/>
        <end position="31"/>
    </location>
</feature>
<keyword evidence="1" id="KW-1133">Transmembrane helix</keyword>
<feature type="transmembrane region" description="Helical" evidence="1">
    <location>
        <begin position="120"/>
        <end position="141"/>
    </location>
</feature>
<dbReference type="eggNOG" id="arCOG01644">
    <property type="taxonomic scope" value="Archaea"/>
</dbReference>
<accession>E1QQK3</accession>
<name>E1QQK3_VULDI</name>
<protein>
    <submittedName>
        <fullName evidence="2">Uncharacterized protein</fullName>
    </submittedName>
</protein>
<feature type="transmembrane region" description="Helical" evidence="1">
    <location>
        <begin position="383"/>
        <end position="403"/>
    </location>
</feature>
<keyword evidence="1" id="KW-0812">Transmembrane</keyword>
<feature type="transmembrane region" description="Helical" evidence="1">
    <location>
        <begin position="66"/>
        <end position="88"/>
    </location>
</feature>
<dbReference type="EMBL" id="CP002100">
    <property type="protein sequence ID" value="ADN50498.1"/>
    <property type="molecule type" value="Genomic_DNA"/>
</dbReference>
<dbReference type="AlphaFoldDB" id="E1QQK3"/>
<keyword evidence="1" id="KW-0472">Membrane</keyword>
<reference evidence="3" key="2">
    <citation type="journal article" date="2010" name="Stand. Genomic Sci.">
        <title>Complete genome sequence of Vulcanisaeta distributa type strain (IC-017T).</title>
        <authorList>
            <person name="Mavromatis K."/>
            <person name="Sikorski J."/>
            <person name="Pabst E."/>
            <person name="Teshima H."/>
            <person name="Lapidus A."/>
            <person name="Lucas S."/>
            <person name="Nolan M."/>
            <person name="Glavina Del Rio T."/>
            <person name="Cheng J."/>
            <person name="Bruce D."/>
            <person name="Goodwin L."/>
            <person name="Pitluck S."/>
            <person name="Liolios K."/>
            <person name="Ivanova N."/>
            <person name="Mikhailova N."/>
            <person name="Pati A."/>
            <person name="Chen A."/>
            <person name="Palaniappan K."/>
            <person name="Land M."/>
            <person name="Hauser L."/>
            <person name="Chang Y."/>
            <person name="Jeffries C."/>
            <person name="Rohde M."/>
            <person name="Spring S."/>
            <person name="Goker M."/>
            <person name="Wirth R."/>
            <person name="Woyke T."/>
            <person name="Bristow J."/>
            <person name="Eisen J."/>
            <person name="Markowitz V."/>
            <person name="Hugenholtz P."/>
            <person name="Klenk H."/>
            <person name="Kyrpides N."/>
        </authorList>
    </citation>
    <scope>NUCLEOTIDE SEQUENCE [LARGE SCALE GENOMIC DNA]</scope>
    <source>
        <strain evidence="3">DSM 14429 / JCM 11212 / NBRC 100878 / IC-017</strain>
    </source>
</reference>
<keyword evidence="3" id="KW-1185">Reference proteome</keyword>
<evidence type="ECO:0000313" key="3">
    <source>
        <dbReference type="Proteomes" id="UP000006681"/>
    </source>
</evidence>
<feature type="transmembrane region" description="Helical" evidence="1">
    <location>
        <begin position="153"/>
        <end position="186"/>
    </location>
</feature>
<feature type="transmembrane region" description="Helical" evidence="1">
    <location>
        <begin position="206"/>
        <end position="228"/>
    </location>
</feature>
<reference evidence="2 3" key="1">
    <citation type="journal article" date="2010" name="Stand. Genomic Sci.">
        <title>Complete genome sequence of Vulcanisaeta distributa type strain (IC-017).</title>
        <authorList>
            <person name="Mavromatis K."/>
            <person name="Sikorski J."/>
            <person name="Pabst E."/>
            <person name="Teshima H."/>
            <person name="Lapidus A."/>
            <person name="Lucas S."/>
            <person name="Nolan M."/>
            <person name="Glavina Del Rio T."/>
            <person name="Cheng J.F."/>
            <person name="Bruce D."/>
            <person name="Goodwin L."/>
            <person name="Pitluck S."/>
            <person name="Liolios K."/>
            <person name="Ivanova N."/>
            <person name="Mikhailova N."/>
            <person name="Pati A."/>
            <person name="Chen A."/>
            <person name="Palaniappan K."/>
            <person name="Land M."/>
            <person name="Hauser L."/>
            <person name="Chang Y.J."/>
            <person name="Jeffries C.D."/>
            <person name="Rohde M."/>
            <person name="Spring S."/>
            <person name="Goker M."/>
            <person name="Wirth R."/>
            <person name="Woyke T."/>
            <person name="Bristow J."/>
            <person name="Eisen J.A."/>
            <person name="Markowitz V."/>
            <person name="Hugenholtz P."/>
            <person name="Klenk H.P."/>
            <person name="Kyrpides N.C."/>
        </authorList>
    </citation>
    <scope>NUCLEOTIDE SEQUENCE [LARGE SCALE GENOMIC DNA]</scope>
    <source>
        <strain evidence="3">DSM 14429 / JCM 11212 / NBRC 100878 / IC-017</strain>
    </source>
</reference>
<sequence>MRYMIKANSQMIKDLKFLGALSSILLIIGSIKFTAHEVPAILGLLTLLYVFRTYGLTGRFHNAKLALMMMITNILLTYTAAAVITGFYGPIKVTIIQSHAIMNLSPNMPMWLRYPSNQVALVYSLMAAAWPLIIAYSYFLYRSIDGLSRIHKYAGVLLMIGAALYIALIGAFIMLIAYALLLIAWLMPINGLKDNEPINFTRRHAIRIVAWSMALSLMALVVSSSLLFTSLNPQYYGLDPINILIFTVKHFTAYTALTNYSIIEIGITNQTHVPNSISILGYVGVALQPYSIRVGIGTNSCSNIMIAAPTSTYKTNYTIPIEIPPTPPTFSPEPQVIYEGTAVRTIIKSNEVSWIYVPALSMGNHVPVPNGFLLNCMVNNYNYVFPINITIIAITNVSSNYFMTNYRMSYVKTLFIINRTTIRLVNESNGTFIESSVNYVNVVPIIYLPLFIYYLVYDRDFYRKLFIGGEGP</sequence>
<dbReference type="Proteomes" id="UP000006681">
    <property type="component" value="Chromosome"/>
</dbReference>
<dbReference type="STRING" id="572478.Vdis_1110"/>
<gene>
    <name evidence="2" type="ordered locus">Vdis_1110</name>
</gene>
<feature type="transmembrane region" description="Helical" evidence="1">
    <location>
        <begin position="439"/>
        <end position="457"/>
    </location>
</feature>
<dbReference type="HOGENOM" id="CLU_578251_0_0_2"/>